<sequence length="444" mass="49286">MGLINMFADGSRAVDNGNGSSPNDDISQAKIIAVMGMTGSGKSTFIQKLTGTTEVTVGDGLHSCTQKPQLVRFNHDGHSIILIDTPGFDDTFRTDADVLQDVAEVLMLTYNKNARLSGIIYLHRIIDPRITHGGMRNLQMFRKLCGPDPMRNVLLATTFWSQADMTQAQIRLDDLQTDPDFWAEMIEEGARIDRFDNDRSSALRLVLDLVGREKVDLQIQREMWSGRSLSETSAGEALHHDLLELQCKHAEEIRKLKEEMDEARRDQDERLEMRLRRDAMRHERELEVLQAQQQRLGEDRREEIRALEQHFDLQLRRLELRKEQEADAKIASAIQQIKLDHRPLSPTTSPPSRPSKQDGKPGSPLSPTDAAKKKAKQKKAMGIAGGVLGAGAAVGGCFLNPMMVPSAVDAFVKLANMVFSGETDPAAEDPGQEDLAADTGEVGA</sequence>
<name>A0ABR0RSF7_9EURO</name>
<keyword evidence="5" id="KW-1185">Reference proteome</keyword>
<evidence type="ECO:0000313" key="4">
    <source>
        <dbReference type="EMBL" id="KAK5942984.1"/>
    </source>
</evidence>
<feature type="region of interest" description="Disordered" evidence="2">
    <location>
        <begin position="422"/>
        <end position="444"/>
    </location>
</feature>
<dbReference type="RefSeq" id="XP_064731074.1">
    <property type="nucleotide sequence ID" value="XM_064872416.1"/>
</dbReference>
<evidence type="ECO:0000259" key="3">
    <source>
        <dbReference type="Pfam" id="PF01926"/>
    </source>
</evidence>
<feature type="domain" description="G" evidence="3">
    <location>
        <begin position="32"/>
        <end position="98"/>
    </location>
</feature>
<proteinExistence type="predicted"/>
<feature type="compositionally biased region" description="Acidic residues" evidence="2">
    <location>
        <begin position="425"/>
        <end position="436"/>
    </location>
</feature>
<feature type="region of interest" description="Disordered" evidence="2">
    <location>
        <begin position="335"/>
        <end position="377"/>
    </location>
</feature>
<dbReference type="InterPro" id="IPR027417">
    <property type="entry name" value="P-loop_NTPase"/>
</dbReference>
<dbReference type="InterPro" id="IPR006073">
    <property type="entry name" value="GTP-bd"/>
</dbReference>
<keyword evidence="1" id="KW-0175">Coiled coil</keyword>
<feature type="coiled-coil region" evidence="1">
    <location>
        <begin position="242"/>
        <end position="299"/>
    </location>
</feature>
<dbReference type="Proteomes" id="UP001334248">
    <property type="component" value="Unassembled WGS sequence"/>
</dbReference>
<dbReference type="EMBL" id="JAVHJV010000004">
    <property type="protein sequence ID" value="KAK5942984.1"/>
    <property type="molecule type" value="Genomic_DNA"/>
</dbReference>
<evidence type="ECO:0000313" key="5">
    <source>
        <dbReference type="Proteomes" id="UP001334248"/>
    </source>
</evidence>
<accession>A0ABR0RSF7</accession>
<protein>
    <recommendedName>
        <fullName evidence="3">G domain-containing protein</fullName>
    </recommendedName>
</protein>
<gene>
    <name evidence="4" type="ORF">PMZ80_003989</name>
</gene>
<dbReference type="CDD" id="cd00882">
    <property type="entry name" value="Ras_like_GTPase"/>
    <property type="match status" value="1"/>
</dbReference>
<dbReference type="Pfam" id="PF01926">
    <property type="entry name" value="MMR_HSR1"/>
    <property type="match status" value="1"/>
</dbReference>
<reference evidence="4 5" key="1">
    <citation type="journal article" date="2023" name="Res Sq">
        <title>Genomic and morphological characterization of Knufia obscura isolated from the Mars 2020 spacecraft assembly facility.</title>
        <authorList>
            <person name="Chander A.M."/>
            <person name="Teixeira M.M."/>
            <person name="Singh N.K."/>
            <person name="Williams M.P."/>
            <person name="Parker C.W."/>
            <person name="Leo P."/>
            <person name="Stajich J.E."/>
            <person name="Torok T."/>
            <person name="Tighe S."/>
            <person name="Mason C.E."/>
            <person name="Venkateswaran K."/>
        </authorList>
    </citation>
    <scope>NUCLEOTIDE SEQUENCE [LARGE SCALE GENOMIC DNA]</scope>
    <source>
        <strain evidence="4 5">CCFEE 5817</strain>
    </source>
</reference>
<dbReference type="GeneID" id="89997438"/>
<dbReference type="Gene3D" id="3.40.50.300">
    <property type="entry name" value="P-loop containing nucleotide triphosphate hydrolases"/>
    <property type="match status" value="1"/>
</dbReference>
<evidence type="ECO:0000256" key="2">
    <source>
        <dbReference type="SAM" id="MobiDB-lite"/>
    </source>
</evidence>
<organism evidence="4 5">
    <name type="scientific">Knufia obscura</name>
    <dbReference type="NCBI Taxonomy" id="1635080"/>
    <lineage>
        <taxon>Eukaryota</taxon>
        <taxon>Fungi</taxon>
        <taxon>Dikarya</taxon>
        <taxon>Ascomycota</taxon>
        <taxon>Pezizomycotina</taxon>
        <taxon>Eurotiomycetes</taxon>
        <taxon>Chaetothyriomycetidae</taxon>
        <taxon>Chaetothyriales</taxon>
        <taxon>Trichomeriaceae</taxon>
        <taxon>Knufia</taxon>
    </lineage>
</organism>
<comment type="caution">
    <text evidence="4">The sequence shown here is derived from an EMBL/GenBank/DDBJ whole genome shotgun (WGS) entry which is preliminary data.</text>
</comment>
<dbReference type="SUPFAM" id="SSF52540">
    <property type="entry name" value="P-loop containing nucleoside triphosphate hydrolases"/>
    <property type="match status" value="1"/>
</dbReference>
<evidence type="ECO:0000256" key="1">
    <source>
        <dbReference type="SAM" id="Coils"/>
    </source>
</evidence>